<dbReference type="AlphaFoldDB" id="A0A1A8WDT6"/>
<evidence type="ECO:0000313" key="2">
    <source>
        <dbReference type="Proteomes" id="UP000078546"/>
    </source>
</evidence>
<proteinExistence type="predicted"/>
<protein>
    <submittedName>
        <fullName evidence="1">Uncharacterized protein</fullName>
    </submittedName>
</protein>
<evidence type="ECO:0000313" key="1">
    <source>
        <dbReference type="EMBL" id="SBS89935.1"/>
    </source>
</evidence>
<reference evidence="2" key="1">
    <citation type="submission" date="2016-05" db="EMBL/GenBank/DDBJ databases">
        <authorList>
            <person name="Naeem Raeece"/>
        </authorList>
    </citation>
    <scope>NUCLEOTIDE SEQUENCE [LARGE SCALE GENOMIC DNA]</scope>
</reference>
<dbReference type="EMBL" id="FLQV01000318">
    <property type="protein sequence ID" value="SBS89935.1"/>
    <property type="molecule type" value="Genomic_DNA"/>
</dbReference>
<organism evidence="1 2">
    <name type="scientific">Plasmodium ovale curtisi</name>
    <dbReference type="NCBI Taxonomy" id="864141"/>
    <lineage>
        <taxon>Eukaryota</taxon>
        <taxon>Sar</taxon>
        <taxon>Alveolata</taxon>
        <taxon>Apicomplexa</taxon>
        <taxon>Aconoidasida</taxon>
        <taxon>Haemosporida</taxon>
        <taxon>Plasmodiidae</taxon>
        <taxon>Plasmodium</taxon>
        <taxon>Plasmodium (Plasmodium)</taxon>
    </lineage>
</organism>
<accession>A0A1A8WDT6</accession>
<name>A0A1A8WDT6_PLAOA</name>
<dbReference type="Proteomes" id="UP000078546">
    <property type="component" value="Unassembled WGS sequence"/>
</dbReference>
<sequence>MVPGKRPNELTKGVFLFIQNGTQKEKQSVGTDAANLLPGIAYLRLLHHFSTLSATFLPLPTSEGVPEEPIGIIAILPCPSHFVYFPILQVNSIMRVENIFSLYHILFNLVYENPEIVSDVDKKNSWQLWEVKHQRQIGKCQSRSGRHFALFAKCGKIKKRDVAI</sequence>
<gene>
    <name evidence="1" type="ORF">POVCU1_017270</name>
</gene>